<dbReference type="EMBL" id="JAAGVY010000013">
    <property type="protein sequence ID" value="NEN23626.1"/>
    <property type="molecule type" value="Genomic_DNA"/>
</dbReference>
<gene>
    <name evidence="2" type="ORF">G3O08_08940</name>
</gene>
<evidence type="ECO:0000313" key="2">
    <source>
        <dbReference type="EMBL" id="NEN23626.1"/>
    </source>
</evidence>
<dbReference type="Pfam" id="PF09345">
    <property type="entry name" value="SiaC"/>
    <property type="match status" value="1"/>
</dbReference>
<accession>A0A7K3WPZ9</accession>
<sequence>MEPLIRQNTKSTPYVHLDVTSKTYVIGGRSIPIDAELFYKPILNWLDRFSESQPKGRLQFCFRFDFFNIASSKRVLFILYRLLELRKEGWVVSVLWMYEKNDFDMLEIGQDYSYMIEELPFIFEEFDIEKLKVERFLKLG</sequence>
<dbReference type="RefSeq" id="WP_163285021.1">
    <property type="nucleotide sequence ID" value="NZ_JAAGVY010000013.1"/>
</dbReference>
<protein>
    <submittedName>
        <fullName evidence="2">DUF1987 domain-containing protein</fullName>
    </submittedName>
</protein>
<dbReference type="Proteomes" id="UP000486602">
    <property type="component" value="Unassembled WGS sequence"/>
</dbReference>
<comment type="caution">
    <text evidence="2">The sequence shown here is derived from an EMBL/GenBank/DDBJ whole genome shotgun (WGS) entry which is preliminary data.</text>
</comment>
<name>A0A7K3WPZ9_9FLAO</name>
<feature type="domain" description="SiaC family regulatory phosphoprotein" evidence="1">
    <location>
        <begin position="7"/>
        <end position="123"/>
    </location>
</feature>
<evidence type="ECO:0000313" key="3">
    <source>
        <dbReference type="Proteomes" id="UP000486602"/>
    </source>
</evidence>
<dbReference type="InterPro" id="IPR018530">
    <property type="entry name" value="SiaC"/>
</dbReference>
<evidence type="ECO:0000259" key="1">
    <source>
        <dbReference type="Pfam" id="PF09345"/>
    </source>
</evidence>
<dbReference type="AlphaFoldDB" id="A0A7K3WPZ9"/>
<reference evidence="2 3" key="1">
    <citation type="submission" date="2020-02" db="EMBL/GenBank/DDBJ databases">
        <title>Out from the shadows clarifying the taxonomy of the family Cryomorphaceae and related taxa by utilizing the GTDB taxonomic framework.</title>
        <authorList>
            <person name="Bowman J.P."/>
        </authorList>
    </citation>
    <scope>NUCLEOTIDE SEQUENCE [LARGE SCALE GENOMIC DNA]</scope>
    <source>
        <strain evidence="2 3">QSSC 1-22</strain>
    </source>
</reference>
<proteinExistence type="predicted"/>
<keyword evidence="3" id="KW-1185">Reference proteome</keyword>
<organism evidence="2 3">
    <name type="scientific">Cryomorpha ignava</name>
    <dbReference type="NCBI Taxonomy" id="101383"/>
    <lineage>
        <taxon>Bacteria</taxon>
        <taxon>Pseudomonadati</taxon>
        <taxon>Bacteroidota</taxon>
        <taxon>Flavobacteriia</taxon>
        <taxon>Flavobacteriales</taxon>
        <taxon>Cryomorphaceae</taxon>
        <taxon>Cryomorpha</taxon>
    </lineage>
</organism>